<feature type="compositionally biased region" description="Basic and acidic residues" evidence="1">
    <location>
        <begin position="1"/>
        <end position="11"/>
    </location>
</feature>
<feature type="region of interest" description="Disordered" evidence="1">
    <location>
        <begin position="184"/>
        <end position="205"/>
    </location>
</feature>
<reference evidence="3" key="1">
    <citation type="submission" date="2022-12" db="EMBL/GenBank/DDBJ databases">
        <authorList>
            <person name="Petersen C."/>
        </authorList>
    </citation>
    <scope>NUCLEOTIDE SEQUENCE</scope>
    <source>
        <strain evidence="3">IBT 30728</strain>
    </source>
</reference>
<evidence type="ECO:0000313" key="3">
    <source>
        <dbReference type="EMBL" id="KAJ5493252.1"/>
    </source>
</evidence>
<feature type="region of interest" description="Disordered" evidence="1">
    <location>
        <begin position="248"/>
        <end position="280"/>
    </location>
</feature>
<reference evidence="3" key="2">
    <citation type="journal article" date="2023" name="IMA Fungus">
        <title>Comparative genomic study of the Penicillium genus elucidates a diverse pangenome and 15 lateral gene transfer events.</title>
        <authorList>
            <person name="Petersen C."/>
            <person name="Sorensen T."/>
            <person name="Nielsen M.R."/>
            <person name="Sondergaard T.E."/>
            <person name="Sorensen J.L."/>
            <person name="Fitzpatrick D.A."/>
            <person name="Frisvad J.C."/>
            <person name="Nielsen K.L."/>
        </authorList>
    </citation>
    <scope>NUCLEOTIDE SEQUENCE</scope>
    <source>
        <strain evidence="3">IBT 30728</strain>
    </source>
</reference>
<dbReference type="Proteomes" id="UP001148312">
    <property type="component" value="Unassembled WGS sequence"/>
</dbReference>
<evidence type="ECO:0000259" key="2">
    <source>
        <dbReference type="Pfam" id="PF25130"/>
    </source>
</evidence>
<dbReference type="AlphaFoldDB" id="A0A9X0C065"/>
<feature type="compositionally biased region" description="Polar residues" evidence="1">
    <location>
        <begin position="76"/>
        <end position="96"/>
    </location>
</feature>
<proteinExistence type="predicted"/>
<feature type="compositionally biased region" description="Polar residues" evidence="1">
    <location>
        <begin position="313"/>
        <end position="322"/>
    </location>
</feature>
<comment type="caution">
    <text evidence="3">The sequence shown here is derived from an EMBL/GenBank/DDBJ whole genome shotgun (WGS) entry which is preliminary data.</text>
</comment>
<feature type="compositionally biased region" description="Basic and acidic residues" evidence="1">
    <location>
        <begin position="101"/>
        <end position="112"/>
    </location>
</feature>
<sequence>MSGHFSFDHSRSGSRSSQDPRSSRGQTYATDTRHSFGRAARVSNPNVFSDEYSLEPIQADDRIERVPSSSSISSSTTLRSLHPNQKTGSQATTENENPFGDDARLSTEEPHRSSLPQKGMAGFSTNRGSIVSVNNSLAAVQRTHSVSSRFSLPRAMSPYTGATGPSHPYAMYPQVGVSRSPSVVSTSTIRPHDRLPEGTGGPQHPYAMYSQNVVDEGMDETVIPVGFPGHNPSYQSPSGRRDNDVGDIIGADGHAEPLPPYSRYPTGVVPKPPGSESEPDVTAVAEAEHLHPVSPVQHHHIPENSAHALAPHSSGSTTAVENDSQDGRECIAPTTGIMAFEEKLKHKGKKTVCCGLPIWTIVLVATVLLIGGSIGGAIGGIIGGKKAADHQSESAASPHGPKIVTVTATPSMDYSTMTSSPTNFKPLPTGEYLVPAQLHNFSRMCIDDNKFRHAWSCMDQPSNFDIRFGGDNGHHHSVVFNNAGPTSSLTYGAQPPIFPTPTQSLSFAFDTSETGLGPALFLFAKFDKLVIVPETQFESAGSVSARSLNGDGHLFDRIHRMQTAQPGDKPWFCYWNQTMMEMFIYVDQFTASAITNGASASTDMTLVTASPSPTPSVNGLLDLPRKIKIEERRDFAGIQQPYCEQMQIGPDGRVKGPIQSQIITIQEREPTPTTTYTNADNGARQTYTAKAQFATPCYCLSTTD</sequence>
<feature type="domain" description="DUF7820" evidence="2">
    <location>
        <begin position="408"/>
        <end position="699"/>
    </location>
</feature>
<evidence type="ECO:0000313" key="4">
    <source>
        <dbReference type="Proteomes" id="UP001148312"/>
    </source>
</evidence>
<dbReference type="PANTHER" id="PTHR42078:SF1">
    <property type="entry name" value="GLUCAN 1, 4-ALPHA-GLUCOSIDASE"/>
    <property type="match status" value="1"/>
</dbReference>
<feature type="region of interest" description="Disordered" evidence="1">
    <location>
        <begin position="307"/>
        <end position="326"/>
    </location>
</feature>
<dbReference type="InterPro" id="IPR056722">
    <property type="entry name" value="DUF7820"/>
</dbReference>
<name>A0A9X0C065_9EURO</name>
<dbReference type="EMBL" id="JAPWDQ010000002">
    <property type="protein sequence ID" value="KAJ5493252.1"/>
    <property type="molecule type" value="Genomic_DNA"/>
</dbReference>
<protein>
    <recommendedName>
        <fullName evidence="2">DUF7820 domain-containing protein</fullName>
    </recommendedName>
</protein>
<accession>A0A9X0C065</accession>
<dbReference type="Pfam" id="PF25130">
    <property type="entry name" value="DUF7820"/>
    <property type="match status" value="1"/>
</dbReference>
<feature type="compositionally biased region" description="Low complexity" evidence="1">
    <location>
        <begin position="13"/>
        <end position="26"/>
    </location>
</feature>
<organism evidence="3 4">
    <name type="scientific">Penicillium diatomitis</name>
    <dbReference type="NCBI Taxonomy" id="2819901"/>
    <lineage>
        <taxon>Eukaryota</taxon>
        <taxon>Fungi</taxon>
        <taxon>Dikarya</taxon>
        <taxon>Ascomycota</taxon>
        <taxon>Pezizomycotina</taxon>
        <taxon>Eurotiomycetes</taxon>
        <taxon>Eurotiomycetidae</taxon>
        <taxon>Eurotiales</taxon>
        <taxon>Aspergillaceae</taxon>
        <taxon>Penicillium</taxon>
    </lineage>
</organism>
<keyword evidence="4" id="KW-1185">Reference proteome</keyword>
<dbReference type="RefSeq" id="XP_056793632.1">
    <property type="nucleotide sequence ID" value="XM_056931601.1"/>
</dbReference>
<evidence type="ECO:0000256" key="1">
    <source>
        <dbReference type="SAM" id="MobiDB-lite"/>
    </source>
</evidence>
<gene>
    <name evidence="3" type="ORF">N7539_001998</name>
</gene>
<dbReference type="GeneID" id="81621850"/>
<feature type="region of interest" description="Disordered" evidence="1">
    <location>
        <begin position="1"/>
        <end position="123"/>
    </location>
</feature>
<dbReference type="PANTHER" id="PTHR42078">
    <property type="entry name" value="GLUCAN 1, 4-ALPHA-GLUCOSIDASE"/>
    <property type="match status" value="1"/>
</dbReference>